<evidence type="ECO:0008006" key="10">
    <source>
        <dbReference type="Google" id="ProtNLM"/>
    </source>
</evidence>
<keyword evidence="5" id="KW-0449">Lipoprotein</keyword>
<dbReference type="PROSITE" id="PS51257">
    <property type="entry name" value="PROKAR_LIPOPROTEIN"/>
    <property type="match status" value="1"/>
</dbReference>
<keyword evidence="2 7" id="KW-0732">Signal</keyword>
<evidence type="ECO:0000256" key="5">
    <source>
        <dbReference type="ARBA" id="ARBA00023288"/>
    </source>
</evidence>
<evidence type="ECO:0000313" key="9">
    <source>
        <dbReference type="Proteomes" id="UP000250369"/>
    </source>
</evidence>
<gene>
    <name evidence="8" type="ORF">DQG23_12390</name>
</gene>
<dbReference type="AlphaFoldDB" id="A0A329MM27"/>
<keyword evidence="9" id="KW-1185">Reference proteome</keyword>
<keyword evidence="3" id="KW-0472">Membrane</keyword>
<evidence type="ECO:0000256" key="1">
    <source>
        <dbReference type="ARBA" id="ARBA00022475"/>
    </source>
</evidence>
<evidence type="ECO:0000313" key="8">
    <source>
        <dbReference type="EMBL" id="RAV20885.1"/>
    </source>
</evidence>
<dbReference type="OrthoDB" id="54751at2"/>
<feature type="chain" id="PRO_5039295625" description="ABC transporter substrate-binding protein" evidence="7">
    <location>
        <begin position="26"/>
        <end position="578"/>
    </location>
</feature>
<dbReference type="InterPro" id="IPR006059">
    <property type="entry name" value="SBP"/>
</dbReference>
<proteinExistence type="predicted"/>
<dbReference type="SUPFAM" id="SSF53850">
    <property type="entry name" value="Periplasmic binding protein-like II"/>
    <property type="match status" value="1"/>
</dbReference>
<dbReference type="InterPro" id="IPR050490">
    <property type="entry name" value="Bact_solute-bd_prot1"/>
</dbReference>
<protein>
    <recommendedName>
        <fullName evidence="10">ABC transporter substrate-binding protein</fullName>
    </recommendedName>
</protein>
<dbReference type="Gene3D" id="3.40.190.10">
    <property type="entry name" value="Periplasmic binding protein-like II"/>
    <property type="match status" value="2"/>
</dbReference>
<dbReference type="Proteomes" id="UP000250369">
    <property type="component" value="Unassembled WGS sequence"/>
</dbReference>
<dbReference type="RefSeq" id="WP_113031164.1">
    <property type="nucleotide sequence ID" value="NZ_QMFB01000006.1"/>
</dbReference>
<organism evidence="8 9">
    <name type="scientific">Paenibacillus contaminans</name>
    <dbReference type="NCBI Taxonomy" id="450362"/>
    <lineage>
        <taxon>Bacteria</taxon>
        <taxon>Bacillati</taxon>
        <taxon>Bacillota</taxon>
        <taxon>Bacilli</taxon>
        <taxon>Bacillales</taxon>
        <taxon>Paenibacillaceae</taxon>
        <taxon>Paenibacillus</taxon>
    </lineage>
</organism>
<feature type="signal peptide" evidence="7">
    <location>
        <begin position="1"/>
        <end position="25"/>
    </location>
</feature>
<reference evidence="8 9" key="1">
    <citation type="journal article" date="2009" name="Int. J. Syst. Evol. Microbiol.">
        <title>Paenibacillus contaminans sp. nov., isolated from a contaminated laboratory plate.</title>
        <authorList>
            <person name="Chou J.H."/>
            <person name="Lee J.H."/>
            <person name="Lin M.C."/>
            <person name="Chang P.S."/>
            <person name="Arun A.B."/>
            <person name="Young C.C."/>
            <person name="Chen W.M."/>
        </authorList>
    </citation>
    <scope>NUCLEOTIDE SEQUENCE [LARGE SCALE GENOMIC DNA]</scope>
    <source>
        <strain evidence="8 9">CKOBP-6</strain>
    </source>
</reference>
<name>A0A329MM27_9BACL</name>
<keyword evidence="1" id="KW-1003">Cell membrane</keyword>
<sequence length="578" mass="64326">MKGTGQKLVSAALAGSLLFVTACSADKTKDAAPSGAPAGSPSAAESSKSPDAKEYVIKVLTQTNNQIKRSDETKIGKKIKEKFNMVFEYVQAPGNYADKLNLMLAGGDYPEIVSIQDNATFDKYARAGALLPIDDLVKKSPEFAERYKVQIPLWKLSAHDGKLYKWESSVPADFKNVVEVNDVGVRIDVLEQQGWPQLLSTDDYIKFLKKGLEDNPTTNGKKTIGMIVPFGEPWGMQGISSIMYEKGGRYSTAAGNLGVLWNQVDKKFEDTMTNEYVKESLAFFNKLYREGILDKDSFTDKLDQYNEKLNSGRTLSSWYAVWALTGANQGLVDAGYPEQQYINMPIRSKTQIERNEKRQIRVEDTRPHAIHAITKNAKHPERIMELLAWSATEEGKVLLQSGIEGDEYTIANGKRVPTDAFKKSLTNADAARSIGFGLFDFLGGVLSTAPDGVPYSMQLDPAMQDELQLTQGMRDAYKKLSWENSKDYFLKTGEAANTGIASTVVIDTTSALGALHQKMIDFRIKNSATLIISPKTDEEFESLYQSVIASYKQLKPETVVAEYNRLYQEKQTQLNQFK</sequence>
<dbReference type="PANTHER" id="PTHR43649">
    <property type="entry name" value="ARABINOSE-BINDING PROTEIN-RELATED"/>
    <property type="match status" value="1"/>
</dbReference>
<comment type="caution">
    <text evidence="8">The sequence shown here is derived from an EMBL/GenBank/DDBJ whole genome shotgun (WGS) entry which is preliminary data.</text>
</comment>
<evidence type="ECO:0000256" key="3">
    <source>
        <dbReference type="ARBA" id="ARBA00023136"/>
    </source>
</evidence>
<feature type="region of interest" description="Disordered" evidence="6">
    <location>
        <begin position="28"/>
        <end position="49"/>
    </location>
</feature>
<evidence type="ECO:0000256" key="2">
    <source>
        <dbReference type="ARBA" id="ARBA00022729"/>
    </source>
</evidence>
<evidence type="ECO:0000256" key="6">
    <source>
        <dbReference type="SAM" id="MobiDB-lite"/>
    </source>
</evidence>
<accession>A0A329MM27</accession>
<evidence type="ECO:0000256" key="4">
    <source>
        <dbReference type="ARBA" id="ARBA00023139"/>
    </source>
</evidence>
<dbReference type="EMBL" id="QMFB01000006">
    <property type="protein sequence ID" value="RAV20885.1"/>
    <property type="molecule type" value="Genomic_DNA"/>
</dbReference>
<dbReference type="PANTHER" id="PTHR43649:SF33">
    <property type="entry name" value="POLYGALACTURONAN_RHAMNOGALACTURONAN-BINDING PROTEIN YTCQ"/>
    <property type="match status" value="1"/>
</dbReference>
<keyword evidence="4" id="KW-0564">Palmitate</keyword>
<dbReference type="Pfam" id="PF01547">
    <property type="entry name" value="SBP_bac_1"/>
    <property type="match status" value="1"/>
</dbReference>
<evidence type="ECO:0000256" key="7">
    <source>
        <dbReference type="SAM" id="SignalP"/>
    </source>
</evidence>
<feature type="compositionally biased region" description="Low complexity" evidence="6">
    <location>
        <begin position="31"/>
        <end position="47"/>
    </location>
</feature>